<organism evidence="8">
    <name type="scientific">Fusarium oxysporum Fo47</name>
    <dbReference type="NCBI Taxonomy" id="660027"/>
    <lineage>
        <taxon>Eukaryota</taxon>
        <taxon>Fungi</taxon>
        <taxon>Dikarya</taxon>
        <taxon>Ascomycota</taxon>
        <taxon>Pezizomycotina</taxon>
        <taxon>Sordariomycetes</taxon>
        <taxon>Hypocreomycetidae</taxon>
        <taxon>Hypocreales</taxon>
        <taxon>Nectriaceae</taxon>
        <taxon>Fusarium</taxon>
        <taxon>Fusarium oxysporum species complex</taxon>
    </lineage>
</organism>
<dbReference type="GO" id="GO:0004029">
    <property type="term" value="F:aldehyde dehydrogenase (NAD+) activity"/>
    <property type="evidence" value="ECO:0007669"/>
    <property type="project" value="UniProtKB-EC"/>
</dbReference>
<evidence type="ECO:0000313" key="8">
    <source>
        <dbReference type="EMBL" id="EWZ28395.1"/>
    </source>
</evidence>
<dbReference type="InterPro" id="IPR016163">
    <property type="entry name" value="Ald_DH_C"/>
</dbReference>
<dbReference type="EC" id="1.2.1.3" evidence="3"/>
<accession>W9JFD7</accession>
<dbReference type="Gene3D" id="3.40.605.10">
    <property type="entry name" value="Aldehyde Dehydrogenase, Chain A, domain 1"/>
    <property type="match status" value="1"/>
</dbReference>
<dbReference type="InterPro" id="IPR016162">
    <property type="entry name" value="Ald_DH_N"/>
</dbReference>
<protein>
    <recommendedName>
        <fullName evidence="3">aldehyde dehydrogenase (NAD(+))</fullName>
        <ecNumber evidence="3">1.2.1.3</ecNumber>
    </recommendedName>
</protein>
<feature type="active site" evidence="5">
    <location>
        <position position="266"/>
    </location>
</feature>
<reference evidence="8" key="1">
    <citation type="submission" date="2011-06" db="EMBL/GenBank/DDBJ databases">
        <title>The Genome Sequence of Fusarium oxysporum Fo47.</title>
        <authorList>
            <consortium name="The Broad Institute Genome Sequencing Platform"/>
            <person name="Ma L.-J."/>
            <person name="Gale L.R."/>
            <person name="Schwartz D.C."/>
            <person name="Zhou S."/>
            <person name="Corby-Kistler H."/>
            <person name="Young S.K."/>
            <person name="Zeng Q."/>
            <person name="Gargeya S."/>
            <person name="Fitzgerald M."/>
            <person name="Haas B."/>
            <person name="Abouelleil A."/>
            <person name="Alvarado L."/>
            <person name="Arachchi H.M."/>
            <person name="Berlin A."/>
            <person name="Brown A."/>
            <person name="Chapman S.B."/>
            <person name="Chen Z."/>
            <person name="Dunbar C."/>
            <person name="Freedman E."/>
            <person name="Gearin G."/>
            <person name="Gellesch M."/>
            <person name="Goldberg J."/>
            <person name="Griggs A."/>
            <person name="Gujja S."/>
            <person name="Heiman D."/>
            <person name="Howarth C."/>
            <person name="Larson L."/>
            <person name="Lui A."/>
            <person name="MacDonald P.J.P."/>
            <person name="Mehta T."/>
            <person name="Montmayeur A."/>
            <person name="Murphy C."/>
            <person name="Neiman D."/>
            <person name="Pearson M."/>
            <person name="Priest M."/>
            <person name="Roberts A."/>
            <person name="Saif S."/>
            <person name="Shea T."/>
            <person name="Shenoy N."/>
            <person name="Sisk P."/>
            <person name="Stolte C."/>
            <person name="Sykes S."/>
            <person name="Wortman J."/>
            <person name="Nusbaum C."/>
            <person name="Birren B."/>
        </authorList>
    </citation>
    <scope>NUCLEOTIDE SEQUENCE [LARGE SCALE GENOMIC DNA]</scope>
    <source>
        <strain evidence="8">Fo47</strain>
    </source>
</reference>
<sequence>MASDLFAELVTPNGIRYQQPLGLFIDNKFVPSKSDSRISTIDPATEKVITKVHAASAENVNDAVLAARRAFEGPWGDTTGAERGRLLNTFADVVERNGKILAAIESWDNGKPYSSSISEDIPEFLDVLRYYAGWADKNHGQVIETRGTQLNYTVPEPIGVCAQIIPWNYPIVMLSWKLAPAIAAGNCIILKVSEQTPLSALYLARLVEAAGFPPGVINIINGYGPEAGSALAAHIDVDKVAFTGSTQTGRGIMKLASSNLKSITLETGGKSPLVVFSDANLHAAAATGYQGIMGNAGQNCSANSKILVQEDIFDRFLKLFRARAISESKIGSPFENETIQGPQITKGQFDRILSYVQSGRDEGATLVHGGTAYKDLNGKGFYIEPTIFTDVTPQMRIYKEEIFGPFVVILPFKTEAEAVCLANDTEYGLAAAVFTKDITRALRLTRKINAGTVWINNSQTMDPRVPFGGFKQSGIGREQGEAGFKAYTKYKTVIVDLALDPVNAHTEAKL</sequence>
<feature type="domain" description="Aldehyde dehydrogenase" evidence="7">
    <location>
        <begin position="29"/>
        <end position="493"/>
    </location>
</feature>
<dbReference type="EMBL" id="JH717925">
    <property type="protein sequence ID" value="EWZ28395.1"/>
    <property type="molecule type" value="Genomic_DNA"/>
</dbReference>
<dbReference type="FunFam" id="3.40.605.10:FF:000001">
    <property type="entry name" value="Aldehyde dehydrogenase 1"/>
    <property type="match status" value="1"/>
</dbReference>
<dbReference type="PROSITE" id="PS00687">
    <property type="entry name" value="ALDEHYDE_DEHYDR_GLU"/>
    <property type="match status" value="1"/>
</dbReference>
<evidence type="ECO:0000256" key="2">
    <source>
        <dbReference type="ARBA" id="ARBA00023002"/>
    </source>
</evidence>
<comment type="similarity">
    <text evidence="1 6">Belongs to the aldehyde dehydrogenase family.</text>
</comment>
<name>W9JFD7_FUSOX</name>
<dbReference type="Pfam" id="PF00171">
    <property type="entry name" value="Aldedh"/>
    <property type="match status" value="1"/>
</dbReference>
<proteinExistence type="inferred from homology"/>
<dbReference type="InterPro" id="IPR029510">
    <property type="entry name" value="Ald_DH_CS_GLU"/>
</dbReference>
<gene>
    <name evidence="8" type="ORF">FOZG_17880</name>
</gene>
<dbReference type="Proteomes" id="UP000030766">
    <property type="component" value="Unassembled WGS sequence"/>
</dbReference>
<evidence type="ECO:0000256" key="3">
    <source>
        <dbReference type="ARBA" id="ARBA00024226"/>
    </source>
</evidence>
<evidence type="ECO:0000259" key="7">
    <source>
        <dbReference type="Pfam" id="PF00171"/>
    </source>
</evidence>
<keyword evidence="2 6" id="KW-0560">Oxidoreductase</keyword>
<dbReference type="Gene3D" id="3.40.309.10">
    <property type="entry name" value="Aldehyde Dehydrogenase, Chain A, domain 2"/>
    <property type="match status" value="1"/>
</dbReference>
<dbReference type="VEuPathDB" id="FungiDB:FOZG_17880"/>
<dbReference type="HOGENOM" id="CLU_005391_0_1_1"/>
<evidence type="ECO:0000256" key="1">
    <source>
        <dbReference type="ARBA" id="ARBA00009986"/>
    </source>
</evidence>
<dbReference type="InterPro" id="IPR015590">
    <property type="entry name" value="Aldehyde_DH_dom"/>
</dbReference>
<reference evidence="8" key="2">
    <citation type="submission" date="2012-06" db="EMBL/GenBank/DDBJ databases">
        <title>Annotation of the Genome Sequence of Fusarium oxysporum Fo47.</title>
        <authorList>
            <consortium name="The Broad Institute Genomics Platform"/>
            <person name="Ma L.-J."/>
            <person name="Corby-Kistler H."/>
            <person name="Broz K."/>
            <person name="Gale L.R."/>
            <person name="Jonkers W."/>
            <person name="O'Donnell K."/>
            <person name="Ploetz R."/>
            <person name="Steinberg C."/>
            <person name="Schwartz D.C."/>
            <person name="VanEtten H."/>
            <person name="Zhou S."/>
            <person name="Young S.K."/>
            <person name="Zeng Q."/>
            <person name="Gargeya S."/>
            <person name="Fitzgerald M."/>
            <person name="Abouelleil A."/>
            <person name="Alvarado L."/>
            <person name="Chapman S.B."/>
            <person name="Gainer-Dewar J."/>
            <person name="Goldberg J."/>
            <person name="Griggs A."/>
            <person name="Gujja S."/>
            <person name="Hansen M."/>
            <person name="Howarth C."/>
            <person name="Imamovic A."/>
            <person name="Ireland A."/>
            <person name="Larimer J."/>
            <person name="McCowan C."/>
            <person name="Murphy C."/>
            <person name="Pearson M."/>
            <person name="Poon T.W."/>
            <person name="Priest M."/>
            <person name="Roberts A."/>
            <person name="Saif S."/>
            <person name="Shea T."/>
            <person name="Sykes S."/>
            <person name="Wortman J."/>
            <person name="Nusbaum C."/>
            <person name="Birren B."/>
        </authorList>
    </citation>
    <scope>NUCLEOTIDE SEQUENCE</scope>
    <source>
        <strain evidence="8">Fo47</strain>
    </source>
</reference>
<evidence type="ECO:0000256" key="5">
    <source>
        <dbReference type="PROSITE-ProRule" id="PRU10007"/>
    </source>
</evidence>
<comment type="catalytic activity">
    <reaction evidence="4">
        <text>an aldehyde + NAD(+) + H2O = a carboxylate + NADH + 2 H(+)</text>
        <dbReference type="Rhea" id="RHEA:16185"/>
        <dbReference type="ChEBI" id="CHEBI:15377"/>
        <dbReference type="ChEBI" id="CHEBI:15378"/>
        <dbReference type="ChEBI" id="CHEBI:17478"/>
        <dbReference type="ChEBI" id="CHEBI:29067"/>
        <dbReference type="ChEBI" id="CHEBI:57540"/>
        <dbReference type="ChEBI" id="CHEBI:57945"/>
        <dbReference type="EC" id="1.2.1.3"/>
    </reaction>
</comment>
<dbReference type="SUPFAM" id="SSF53720">
    <property type="entry name" value="ALDH-like"/>
    <property type="match status" value="1"/>
</dbReference>
<evidence type="ECO:0000256" key="6">
    <source>
        <dbReference type="RuleBase" id="RU003345"/>
    </source>
</evidence>
<dbReference type="InterPro" id="IPR016161">
    <property type="entry name" value="Ald_DH/histidinol_DH"/>
</dbReference>
<evidence type="ECO:0000256" key="4">
    <source>
        <dbReference type="ARBA" id="ARBA00049194"/>
    </source>
</evidence>
<dbReference type="PANTHER" id="PTHR11699">
    <property type="entry name" value="ALDEHYDE DEHYDROGENASE-RELATED"/>
    <property type="match status" value="1"/>
</dbReference>
<dbReference type="FunFam" id="3.40.309.10:FF:000012">
    <property type="entry name" value="Betaine aldehyde dehydrogenase"/>
    <property type="match status" value="1"/>
</dbReference>
<dbReference type="AlphaFoldDB" id="W9JFD7"/>